<sequence>MRIQPEGGGRLSLFVPLLLQPNWLHWFLSSVSVTSKSVCSDKIAVYSQSGAAVFPSCQAPKSSSEQKAVIFAHTCMQLRTVDL</sequence>
<protein>
    <submittedName>
        <fullName evidence="1">Uncharacterized protein</fullName>
    </submittedName>
</protein>
<dbReference type="AlphaFoldDB" id="A0A974I5A0"/>
<proteinExistence type="predicted"/>
<dbReference type="Proteomes" id="UP000694892">
    <property type="component" value="Chromosome 1L"/>
</dbReference>
<gene>
    <name evidence="1" type="ORF">XELAEV_18007680mg</name>
</gene>
<organism evidence="1 2">
    <name type="scientific">Xenopus laevis</name>
    <name type="common">African clawed frog</name>
    <dbReference type="NCBI Taxonomy" id="8355"/>
    <lineage>
        <taxon>Eukaryota</taxon>
        <taxon>Metazoa</taxon>
        <taxon>Chordata</taxon>
        <taxon>Craniata</taxon>
        <taxon>Vertebrata</taxon>
        <taxon>Euteleostomi</taxon>
        <taxon>Amphibia</taxon>
        <taxon>Batrachia</taxon>
        <taxon>Anura</taxon>
        <taxon>Pipoidea</taxon>
        <taxon>Pipidae</taxon>
        <taxon>Xenopodinae</taxon>
        <taxon>Xenopus</taxon>
        <taxon>Xenopus</taxon>
    </lineage>
</organism>
<evidence type="ECO:0000313" key="2">
    <source>
        <dbReference type="Proteomes" id="UP000694892"/>
    </source>
</evidence>
<dbReference type="EMBL" id="CM004466">
    <property type="protein sequence ID" value="OCU01901.1"/>
    <property type="molecule type" value="Genomic_DNA"/>
</dbReference>
<reference evidence="2" key="1">
    <citation type="journal article" date="2016" name="Nature">
        <title>Genome evolution in the allotetraploid frog Xenopus laevis.</title>
        <authorList>
            <person name="Session A.M."/>
            <person name="Uno Y."/>
            <person name="Kwon T."/>
            <person name="Chapman J.A."/>
            <person name="Toyoda A."/>
            <person name="Takahashi S."/>
            <person name="Fukui A."/>
            <person name="Hikosaka A."/>
            <person name="Suzuki A."/>
            <person name="Kondo M."/>
            <person name="van Heeringen S.J."/>
            <person name="Quigley I."/>
            <person name="Heinz S."/>
            <person name="Ogino H."/>
            <person name="Ochi H."/>
            <person name="Hellsten U."/>
            <person name="Lyons J.B."/>
            <person name="Simakov O."/>
            <person name="Putnam N."/>
            <person name="Stites J."/>
            <person name="Kuroki Y."/>
            <person name="Tanaka T."/>
            <person name="Michiue T."/>
            <person name="Watanabe M."/>
            <person name="Bogdanovic O."/>
            <person name="Lister R."/>
            <person name="Georgiou G."/>
            <person name="Paranjpe S.S."/>
            <person name="van Kruijsbergen I."/>
            <person name="Shu S."/>
            <person name="Carlson J."/>
            <person name="Kinoshita T."/>
            <person name="Ohta Y."/>
            <person name="Mawaribuchi S."/>
            <person name="Jenkins J."/>
            <person name="Grimwood J."/>
            <person name="Schmutz J."/>
            <person name="Mitros T."/>
            <person name="Mozaffari S.V."/>
            <person name="Suzuki Y."/>
            <person name="Haramoto Y."/>
            <person name="Yamamoto T.S."/>
            <person name="Takagi C."/>
            <person name="Heald R."/>
            <person name="Miller K."/>
            <person name="Haudenschild C."/>
            <person name="Kitzman J."/>
            <person name="Nakayama T."/>
            <person name="Izutsu Y."/>
            <person name="Robert J."/>
            <person name="Fortriede J."/>
            <person name="Burns K."/>
            <person name="Lotay V."/>
            <person name="Karimi K."/>
            <person name="Yasuoka Y."/>
            <person name="Dichmann D.S."/>
            <person name="Flajnik M.F."/>
            <person name="Houston D.W."/>
            <person name="Shendure J."/>
            <person name="DuPasquier L."/>
            <person name="Vize P.D."/>
            <person name="Zorn A.M."/>
            <person name="Ito M."/>
            <person name="Marcotte E.M."/>
            <person name="Wallingford J.B."/>
            <person name="Ito Y."/>
            <person name="Asashima M."/>
            <person name="Ueno N."/>
            <person name="Matsuda Y."/>
            <person name="Veenstra G.J."/>
            <person name="Fujiyama A."/>
            <person name="Harland R.M."/>
            <person name="Taira M."/>
            <person name="Rokhsar D.S."/>
        </authorList>
    </citation>
    <scope>NUCLEOTIDE SEQUENCE [LARGE SCALE GENOMIC DNA]</scope>
    <source>
        <strain evidence="2">J</strain>
    </source>
</reference>
<name>A0A974I5A0_XENLA</name>
<evidence type="ECO:0000313" key="1">
    <source>
        <dbReference type="EMBL" id="OCU01901.1"/>
    </source>
</evidence>
<accession>A0A974I5A0</accession>